<dbReference type="GO" id="GO:0016987">
    <property type="term" value="F:sigma factor activity"/>
    <property type="evidence" value="ECO:0007669"/>
    <property type="project" value="UniProtKB-KW"/>
</dbReference>
<evidence type="ECO:0000313" key="9">
    <source>
        <dbReference type="Proteomes" id="UP000761264"/>
    </source>
</evidence>
<dbReference type="PANTHER" id="PTHR43133:SF62">
    <property type="entry name" value="RNA POLYMERASE SIGMA FACTOR SIGZ"/>
    <property type="match status" value="1"/>
</dbReference>
<dbReference type="Pfam" id="PF08281">
    <property type="entry name" value="Sigma70_r4_2"/>
    <property type="match status" value="1"/>
</dbReference>
<dbReference type="GO" id="GO:0003677">
    <property type="term" value="F:DNA binding"/>
    <property type="evidence" value="ECO:0007669"/>
    <property type="project" value="InterPro"/>
</dbReference>
<feature type="domain" description="RNA polymerase sigma-70 region 2" evidence="6">
    <location>
        <begin position="28"/>
        <end position="95"/>
    </location>
</feature>
<evidence type="ECO:0000256" key="2">
    <source>
        <dbReference type="ARBA" id="ARBA00023015"/>
    </source>
</evidence>
<feature type="compositionally biased region" description="Basic and acidic residues" evidence="5">
    <location>
        <begin position="102"/>
        <end position="111"/>
    </location>
</feature>
<gene>
    <name evidence="8" type="ORF">HBA54_15950</name>
</gene>
<name>A0A967EZ74_9PROT</name>
<evidence type="ECO:0000313" key="8">
    <source>
        <dbReference type="EMBL" id="NIA70099.1"/>
    </source>
</evidence>
<dbReference type="InterPro" id="IPR007627">
    <property type="entry name" value="RNA_pol_sigma70_r2"/>
</dbReference>
<comment type="caution">
    <text evidence="8">The sequence shown here is derived from an EMBL/GenBank/DDBJ whole genome shotgun (WGS) entry which is preliminary data.</text>
</comment>
<feature type="domain" description="RNA polymerase sigma factor 70 region 4 type 2" evidence="7">
    <location>
        <begin position="127"/>
        <end position="178"/>
    </location>
</feature>
<keyword evidence="2" id="KW-0805">Transcription regulation</keyword>
<evidence type="ECO:0000259" key="6">
    <source>
        <dbReference type="Pfam" id="PF04542"/>
    </source>
</evidence>
<dbReference type="CDD" id="cd06171">
    <property type="entry name" value="Sigma70_r4"/>
    <property type="match status" value="1"/>
</dbReference>
<dbReference type="InterPro" id="IPR014284">
    <property type="entry name" value="RNA_pol_sigma-70_dom"/>
</dbReference>
<dbReference type="NCBIfam" id="TIGR02937">
    <property type="entry name" value="sigma70-ECF"/>
    <property type="match status" value="1"/>
</dbReference>
<accession>A0A967EZ74</accession>
<dbReference type="Pfam" id="PF04542">
    <property type="entry name" value="Sigma70_r2"/>
    <property type="match status" value="1"/>
</dbReference>
<dbReference type="SUPFAM" id="SSF88946">
    <property type="entry name" value="Sigma2 domain of RNA polymerase sigma factors"/>
    <property type="match status" value="1"/>
</dbReference>
<dbReference type="InterPro" id="IPR036388">
    <property type="entry name" value="WH-like_DNA-bd_sf"/>
</dbReference>
<feature type="region of interest" description="Disordered" evidence="5">
    <location>
        <begin position="102"/>
        <end position="124"/>
    </location>
</feature>
<sequence length="185" mass="21166">MATHDSSERLGLLLSRCSLGDQSAFTELYDATSAKLFGIAFRILKREAWAEEALQEAYVKIWRYADSYNPGRGRPMTWMINVVRNQSLDLLRKADYRAAEEEWNPDKDGRMSGDNPAAQAETSQEMQRVMRCLSGLTDEQRDCILLSYHQGYTPSEVAARIDRPVGTVKTWIRRGLIKVRECLDQ</sequence>
<protein>
    <submittedName>
        <fullName evidence="8">Sigma-70 family RNA polymerase sigma factor</fullName>
    </submittedName>
</protein>
<dbReference type="Gene3D" id="1.10.1740.10">
    <property type="match status" value="1"/>
</dbReference>
<proteinExistence type="inferred from homology"/>
<dbReference type="InterPro" id="IPR013325">
    <property type="entry name" value="RNA_pol_sigma_r2"/>
</dbReference>
<dbReference type="InterPro" id="IPR039425">
    <property type="entry name" value="RNA_pol_sigma-70-like"/>
</dbReference>
<evidence type="ECO:0000256" key="1">
    <source>
        <dbReference type="ARBA" id="ARBA00010641"/>
    </source>
</evidence>
<reference evidence="8" key="1">
    <citation type="submission" date="2020-03" db="EMBL/GenBank/DDBJ databases">
        <title>Genome of Pelagibius litoralis DSM 21314T.</title>
        <authorList>
            <person name="Wang G."/>
        </authorList>
    </citation>
    <scope>NUCLEOTIDE SEQUENCE</scope>
    <source>
        <strain evidence="8">DSM 21314</strain>
    </source>
</reference>
<dbReference type="InterPro" id="IPR013249">
    <property type="entry name" value="RNA_pol_sigma70_r4_t2"/>
</dbReference>
<keyword evidence="9" id="KW-1185">Reference proteome</keyword>
<dbReference type="GO" id="GO:0006352">
    <property type="term" value="P:DNA-templated transcription initiation"/>
    <property type="evidence" value="ECO:0007669"/>
    <property type="project" value="InterPro"/>
</dbReference>
<dbReference type="EMBL" id="JAAQPH010000012">
    <property type="protein sequence ID" value="NIA70099.1"/>
    <property type="molecule type" value="Genomic_DNA"/>
</dbReference>
<keyword evidence="4" id="KW-0804">Transcription</keyword>
<dbReference type="PANTHER" id="PTHR43133">
    <property type="entry name" value="RNA POLYMERASE ECF-TYPE SIGMA FACTO"/>
    <property type="match status" value="1"/>
</dbReference>
<comment type="similarity">
    <text evidence="1">Belongs to the sigma-70 factor family. ECF subfamily.</text>
</comment>
<dbReference type="AlphaFoldDB" id="A0A967EZ74"/>
<evidence type="ECO:0000256" key="3">
    <source>
        <dbReference type="ARBA" id="ARBA00023082"/>
    </source>
</evidence>
<organism evidence="8 9">
    <name type="scientific">Pelagibius litoralis</name>
    <dbReference type="NCBI Taxonomy" id="374515"/>
    <lineage>
        <taxon>Bacteria</taxon>
        <taxon>Pseudomonadati</taxon>
        <taxon>Pseudomonadota</taxon>
        <taxon>Alphaproteobacteria</taxon>
        <taxon>Rhodospirillales</taxon>
        <taxon>Rhodovibrionaceae</taxon>
        <taxon>Pelagibius</taxon>
    </lineage>
</organism>
<dbReference type="Gene3D" id="1.10.10.10">
    <property type="entry name" value="Winged helix-like DNA-binding domain superfamily/Winged helix DNA-binding domain"/>
    <property type="match status" value="1"/>
</dbReference>
<dbReference type="SUPFAM" id="SSF88659">
    <property type="entry name" value="Sigma3 and sigma4 domains of RNA polymerase sigma factors"/>
    <property type="match status" value="1"/>
</dbReference>
<evidence type="ECO:0000259" key="7">
    <source>
        <dbReference type="Pfam" id="PF08281"/>
    </source>
</evidence>
<dbReference type="InterPro" id="IPR013324">
    <property type="entry name" value="RNA_pol_sigma_r3/r4-like"/>
</dbReference>
<dbReference type="Proteomes" id="UP000761264">
    <property type="component" value="Unassembled WGS sequence"/>
</dbReference>
<evidence type="ECO:0000256" key="4">
    <source>
        <dbReference type="ARBA" id="ARBA00023163"/>
    </source>
</evidence>
<keyword evidence="3" id="KW-0731">Sigma factor</keyword>
<evidence type="ECO:0000256" key="5">
    <source>
        <dbReference type="SAM" id="MobiDB-lite"/>
    </source>
</evidence>